<evidence type="ECO:0000259" key="6">
    <source>
        <dbReference type="Pfam" id="PF01266"/>
    </source>
</evidence>
<evidence type="ECO:0000256" key="1">
    <source>
        <dbReference type="ARBA" id="ARBA00001974"/>
    </source>
</evidence>
<evidence type="ECO:0000313" key="9">
    <source>
        <dbReference type="Proteomes" id="UP000425178"/>
    </source>
</evidence>
<dbReference type="Pfam" id="PF01266">
    <property type="entry name" value="DAO"/>
    <property type="match status" value="1"/>
</dbReference>
<dbReference type="GO" id="GO:0046168">
    <property type="term" value="P:glycerol-3-phosphate catabolic process"/>
    <property type="evidence" value="ECO:0007669"/>
    <property type="project" value="TreeGrafter"/>
</dbReference>
<dbReference type="Gene3D" id="3.30.9.10">
    <property type="entry name" value="D-Amino Acid Oxidase, subunit A, domain 2"/>
    <property type="match status" value="1"/>
</dbReference>
<reference evidence="8 9" key="1">
    <citation type="journal article" date="2021" name="Int. J. Syst. Evol. Microbiol.">
        <title>Classification of three corynebacterial strains isolated from a small paddock in North Rhine-Westphalia: proposal of &lt;i&gt;Corynebacterium kalinowskii&lt;/i&gt; sp. nov., &lt;i&gt;Corynebacterium comes&lt;/i&gt; sp. nov. and &lt;i&gt;Corynebacterium occultum&lt;/i&gt; sp. nov.</title>
        <authorList>
            <person name="Schaffert L."/>
            <person name="Ruwe M."/>
            <person name="Milse J."/>
            <person name="Hanuschka K."/>
            <person name="Ortseifen V."/>
            <person name="Droste J."/>
            <person name="Brandt D."/>
            <person name="Schl L."/>
            <person name="Kutter Y."/>
            <person name="Vinke S."/>
            <person name="Vieh P."/>
            <person name="Jacob L."/>
            <person name="L N.C."/>
            <person name="Schulte-Berndt E."/>
            <person name="Hain C."/>
            <person name="Linder M."/>
            <person name="Schmidt P."/>
            <person name="Wollenschl L."/>
            <person name="Luttermann T."/>
            <person name="Thieme E."/>
            <person name="Hassa J."/>
            <person name="Haak M."/>
            <person name="Wittchen M."/>
            <person name="Mentz A."/>
            <person name="Persicke M."/>
            <person name="Busche T."/>
            <person name="R C."/>
        </authorList>
    </citation>
    <scope>NUCLEOTIDE SEQUENCE [LARGE SCALE GENOMIC DNA]</scope>
    <source>
        <strain evidence="8 9">2019</strain>
    </source>
</reference>
<organism evidence="8 9">
    <name type="scientific">Corynebacterium comes</name>
    <dbReference type="NCBI Taxonomy" id="2675218"/>
    <lineage>
        <taxon>Bacteria</taxon>
        <taxon>Bacillati</taxon>
        <taxon>Actinomycetota</taxon>
        <taxon>Actinomycetes</taxon>
        <taxon>Mycobacteriales</taxon>
        <taxon>Corynebacteriaceae</taxon>
        <taxon>Corynebacterium</taxon>
    </lineage>
</organism>
<dbReference type="InterPro" id="IPR006076">
    <property type="entry name" value="FAD-dep_OxRdtase"/>
</dbReference>
<dbReference type="Pfam" id="PF16901">
    <property type="entry name" value="DAO_C"/>
    <property type="match status" value="1"/>
</dbReference>
<sequence length="559" mass="60280">MSVFDGRVLGAPLRKRYDVAVIGGGITGVQVARHAAGRGLRTILIERDDYGSGTSAATTKAIHGGLRYLEQYDFGVVAESVSERHYLGLAAPHLVQPRSFLLTAYDWSTPPAPVLGAGVALYEAMALRRNVGVPRDIRSPRFRWIGRKKLLGQVPWLDPEGLVGAWRHDDTLNIHPERLLLAILNSFVADGGTAVNHAEVTGLLGRPGERIRGVQVRDTLSGSVENVEATVTVNAAGPWVADVLGDLAEDAGVRVKQAKGVHLFTRDLGNRDAVYVRGRNGRHIVVNPWQGRTLVGPTDTPVDGDADSVDTTVEDITLLRETLDSVSARPLVREDVLDTIVGVRPLIDDGSDTYTSSRRFDVRDHALNGLSGLFTVSGGKWTTGRKMGEKVIDTVIEASHRHLPPTRAFDSRRLSLSTSFGDYDTVRAAFEAAAARRPEAGLPRDTRVHLARLYGTDHEKVLALVAADRTLAARLGESADIAAQAVYAVTAEAARTLADVLDRRLTVGTLGLVDARVASRVARLIAPLLGWSADRRQAEVDAYLGAQSARVGVIDEAFS</sequence>
<accession>A0A6B8W1A2</accession>
<dbReference type="InterPro" id="IPR000447">
    <property type="entry name" value="G3P_DH_FAD-dep"/>
</dbReference>
<evidence type="ECO:0000256" key="4">
    <source>
        <dbReference type="ARBA" id="ARBA00022827"/>
    </source>
</evidence>
<keyword evidence="9" id="KW-1185">Reference proteome</keyword>
<dbReference type="Gene3D" id="1.10.8.870">
    <property type="entry name" value="Alpha-glycerophosphate oxidase, cap domain"/>
    <property type="match status" value="1"/>
</dbReference>
<keyword evidence="5 8" id="KW-0560">Oxidoreductase</keyword>
<comment type="similarity">
    <text evidence="2">Belongs to the FAD-dependent glycerol-3-phosphate dehydrogenase family.</text>
</comment>
<dbReference type="PRINTS" id="PR01001">
    <property type="entry name" value="FADG3PDH"/>
</dbReference>
<keyword evidence="3" id="KW-0285">Flavoprotein</keyword>
<feature type="domain" description="Alpha-glycerophosphate oxidase C-terminal" evidence="7">
    <location>
        <begin position="439"/>
        <end position="536"/>
    </location>
</feature>
<feature type="domain" description="FAD dependent oxidoreductase" evidence="6">
    <location>
        <begin position="18"/>
        <end position="359"/>
    </location>
</feature>
<dbReference type="AlphaFoldDB" id="A0A6B8W1A2"/>
<protein>
    <submittedName>
        <fullName evidence="8">Aerobic glycerol-3-phosphate dehydrogenase</fullName>
        <ecNumber evidence="8">1.1.5.3</ecNumber>
    </submittedName>
</protein>
<dbReference type="Proteomes" id="UP000425178">
    <property type="component" value="Chromosome"/>
</dbReference>
<dbReference type="PANTHER" id="PTHR11985:SF15">
    <property type="entry name" value="GLYCEROL-3-PHOSPHATE DEHYDROGENASE, MITOCHONDRIAL"/>
    <property type="match status" value="1"/>
</dbReference>
<gene>
    <name evidence="8" type="primary">glpD</name>
    <name evidence="8" type="ORF">CETAM_07325</name>
</gene>
<dbReference type="InterPro" id="IPR036188">
    <property type="entry name" value="FAD/NAD-bd_sf"/>
</dbReference>
<dbReference type="SUPFAM" id="SSF51905">
    <property type="entry name" value="FAD/NAD(P)-binding domain"/>
    <property type="match status" value="1"/>
</dbReference>
<keyword evidence="4" id="KW-0274">FAD</keyword>
<evidence type="ECO:0000256" key="3">
    <source>
        <dbReference type="ARBA" id="ARBA00022630"/>
    </source>
</evidence>
<dbReference type="KEGG" id="ccoe:CETAM_07325"/>
<comment type="cofactor">
    <cofactor evidence="1">
        <name>FAD</name>
        <dbReference type="ChEBI" id="CHEBI:57692"/>
    </cofactor>
</comment>
<name>A0A6B8W1A2_9CORY</name>
<evidence type="ECO:0000313" key="8">
    <source>
        <dbReference type="EMBL" id="QGU04726.1"/>
    </source>
</evidence>
<evidence type="ECO:0000256" key="5">
    <source>
        <dbReference type="ARBA" id="ARBA00023002"/>
    </source>
</evidence>
<evidence type="ECO:0000259" key="7">
    <source>
        <dbReference type="Pfam" id="PF16901"/>
    </source>
</evidence>
<proteinExistence type="inferred from homology"/>
<dbReference type="RefSeq" id="WP_231587389.1">
    <property type="nucleotide sequence ID" value="NZ_CP046453.1"/>
</dbReference>
<dbReference type="InterPro" id="IPR038299">
    <property type="entry name" value="DAO_C_sf"/>
</dbReference>
<dbReference type="GO" id="GO:0004368">
    <property type="term" value="F:glycerol-3-phosphate dehydrogenase (quinone) activity"/>
    <property type="evidence" value="ECO:0007669"/>
    <property type="project" value="UniProtKB-EC"/>
</dbReference>
<dbReference type="Gene3D" id="3.50.50.60">
    <property type="entry name" value="FAD/NAD(P)-binding domain"/>
    <property type="match status" value="1"/>
</dbReference>
<dbReference type="EMBL" id="CP046453">
    <property type="protein sequence ID" value="QGU04726.1"/>
    <property type="molecule type" value="Genomic_DNA"/>
</dbReference>
<evidence type="ECO:0000256" key="2">
    <source>
        <dbReference type="ARBA" id="ARBA00007330"/>
    </source>
</evidence>
<dbReference type="EC" id="1.1.5.3" evidence="8"/>
<dbReference type="PANTHER" id="PTHR11985">
    <property type="entry name" value="GLYCEROL-3-PHOSPHATE DEHYDROGENASE"/>
    <property type="match status" value="1"/>
</dbReference>
<dbReference type="InterPro" id="IPR031656">
    <property type="entry name" value="DAO_C"/>
</dbReference>